<feature type="domain" description="Tc1-like transposase DDE" evidence="1">
    <location>
        <begin position="181"/>
        <end position="232"/>
    </location>
</feature>
<dbReference type="InterPro" id="IPR036397">
    <property type="entry name" value="RNaseH_sf"/>
</dbReference>
<organism evidence="2 3">
    <name type="scientific">Hirsutella minnesotensis 3608</name>
    <dbReference type="NCBI Taxonomy" id="1043627"/>
    <lineage>
        <taxon>Eukaryota</taxon>
        <taxon>Fungi</taxon>
        <taxon>Dikarya</taxon>
        <taxon>Ascomycota</taxon>
        <taxon>Pezizomycotina</taxon>
        <taxon>Sordariomycetes</taxon>
        <taxon>Hypocreomycetidae</taxon>
        <taxon>Hypocreales</taxon>
        <taxon>Ophiocordycipitaceae</taxon>
        <taxon>Hirsutella</taxon>
    </lineage>
</organism>
<evidence type="ECO:0000313" key="2">
    <source>
        <dbReference type="EMBL" id="KJZ68152.1"/>
    </source>
</evidence>
<sequence>MSRASSTLHPRLCTESSTAGKPPIPWKIAALVGAMNGRVSRATIRRALCREYRRKWRSMKRIPISKETAALRLQFAQGWEGEEEELAETIFSDECSVQNAPNNPNSWVFRKAYERFQRAVVNITTHGKPTISLMVWAGIWRGGRTKLVIMERDQAAKRKGYTARSYRKALSEGLLPVYDGTRRFQQDNAKIHVAGGTPEWLQLHGIEYIDWPPHSPDLNPIEHMWKALKDKLGAICPHLHEFRKNEASIAKLTEYLHLAWEALPQDLVDRLIDSVPRRLAAVRRARGWYTKY</sequence>
<evidence type="ECO:0000259" key="1">
    <source>
        <dbReference type="Pfam" id="PF13358"/>
    </source>
</evidence>
<dbReference type="InterPro" id="IPR052338">
    <property type="entry name" value="Transposase_5"/>
</dbReference>
<dbReference type="OrthoDB" id="5150811at2759"/>
<gene>
    <name evidence="2" type="ORF">HIM_12456</name>
</gene>
<dbReference type="Proteomes" id="UP000054481">
    <property type="component" value="Unassembled WGS sequence"/>
</dbReference>
<dbReference type="AlphaFoldDB" id="A0A0F7ZW09"/>
<dbReference type="Pfam" id="PF13358">
    <property type="entry name" value="DDE_3"/>
    <property type="match status" value="1"/>
</dbReference>
<accession>A0A0F7ZW09</accession>
<dbReference type="Gene3D" id="3.30.420.10">
    <property type="entry name" value="Ribonuclease H-like superfamily/Ribonuclease H"/>
    <property type="match status" value="1"/>
</dbReference>
<dbReference type="PANTHER" id="PTHR23022">
    <property type="entry name" value="TRANSPOSABLE ELEMENT-RELATED"/>
    <property type="match status" value="1"/>
</dbReference>
<reference evidence="2 3" key="1">
    <citation type="journal article" date="2014" name="Genome Biol. Evol.">
        <title>Comparative genomics and transcriptomics analyses reveal divergent lifestyle features of nematode endoparasitic fungus Hirsutella minnesotensis.</title>
        <authorList>
            <person name="Lai Y."/>
            <person name="Liu K."/>
            <person name="Zhang X."/>
            <person name="Zhang X."/>
            <person name="Li K."/>
            <person name="Wang N."/>
            <person name="Shu C."/>
            <person name="Wu Y."/>
            <person name="Wang C."/>
            <person name="Bushley K.E."/>
            <person name="Xiang M."/>
            <person name="Liu X."/>
        </authorList>
    </citation>
    <scope>NUCLEOTIDE SEQUENCE [LARGE SCALE GENOMIC DNA]</scope>
    <source>
        <strain evidence="2 3">3608</strain>
    </source>
</reference>
<proteinExistence type="predicted"/>
<dbReference type="EMBL" id="KQ030999">
    <property type="protein sequence ID" value="KJZ68152.1"/>
    <property type="molecule type" value="Genomic_DNA"/>
</dbReference>
<dbReference type="PANTHER" id="PTHR23022:SF135">
    <property type="entry name" value="SI:DKEY-77F5.3"/>
    <property type="match status" value="1"/>
</dbReference>
<dbReference type="GO" id="GO:0003676">
    <property type="term" value="F:nucleic acid binding"/>
    <property type="evidence" value="ECO:0007669"/>
    <property type="project" value="InterPro"/>
</dbReference>
<protein>
    <recommendedName>
        <fullName evidence="1">Tc1-like transposase DDE domain-containing protein</fullName>
    </recommendedName>
</protein>
<evidence type="ECO:0000313" key="3">
    <source>
        <dbReference type="Proteomes" id="UP000054481"/>
    </source>
</evidence>
<keyword evidence="3" id="KW-1185">Reference proteome</keyword>
<dbReference type="InterPro" id="IPR038717">
    <property type="entry name" value="Tc1-like_DDE_dom"/>
</dbReference>
<name>A0A0F7ZW09_9HYPO</name>